<dbReference type="AlphaFoldDB" id="A0A511H9C1"/>
<evidence type="ECO:0000256" key="2">
    <source>
        <dbReference type="ARBA" id="ARBA00022670"/>
    </source>
</evidence>
<dbReference type="Proteomes" id="UP000198717">
    <property type="component" value="Unassembled WGS sequence"/>
</dbReference>
<dbReference type="RefSeq" id="WP_090488619.1">
    <property type="nucleotide sequence ID" value="NZ_BJVY01000008.1"/>
</dbReference>
<gene>
    <name evidence="7" type="ORF">MVI01_19220</name>
    <name evidence="8" type="ORF">SAMN04488504_102729</name>
</gene>
<comment type="caution">
    <text evidence="7">The sequence shown here is derived from an EMBL/GenBank/DDBJ whole genome shotgun (WGS) entry which is preliminary data.</text>
</comment>
<feature type="signal peptide" evidence="6">
    <location>
        <begin position="1"/>
        <end position="23"/>
    </location>
</feature>
<sequence length="547" mass="56844">MRIPRTDARRKLLGALLCTFSVAACGPAPEGEPAGSGSTEQPVVYGNDDRMDVYAHPDATLRQYAMQASAVMVDPFEIDDSDPNNVVFTSLTLGEYGNLCPGQRFIDDPSPGYCSGTLIDDDLLLTAGHCVETAADCRDFKWAFNFYRPDANSVQTMTTQDIFSCKEIVVRRDNTSGGRTLDYAIIRLDRPAAPRFTPAPIRPGNAAMTTGANVAVIGSGSGIPLKIDAGGIVRNGRASTLDYFTATTDTFGGNSGSAVYDMSSHTIAGILVRGETDYVIQGSCYVVNECSQNGTDCGGEDITYVRPAIEAFCAAHTSVRLCNTTPPPPTSFDFTASNTQNATVNTTRHMVELTAGQSITVGTCGLTGASATGDTWLRVNGPSGIEVASNDDGCATGRGSKVTFTAGAAGNYEIIAGCYGNTSCSGTVAWTIGTATPPATSGTFNYSSVNSDSARQNTTNENVTLTAGQSLSFGTCNVAGASGTGDSFIRLYNAAGTQVKFNDDGAGCGSLSHATYTVPAGAGGTYQIRAGCYGNTSCSGTVGWTVQ</sequence>
<feature type="chain" id="PRO_5023072287" description="Serine protease" evidence="6">
    <location>
        <begin position="24"/>
        <end position="547"/>
    </location>
</feature>
<dbReference type="PROSITE" id="PS00134">
    <property type="entry name" value="TRYPSIN_HIS"/>
    <property type="match status" value="1"/>
</dbReference>
<dbReference type="PRINTS" id="PR00839">
    <property type="entry name" value="V8PROTEASE"/>
</dbReference>
<dbReference type="Gene3D" id="2.60.120.380">
    <property type="match status" value="1"/>
</dbReference>
<evidence type="ECO:0000256" key="6">
    <source>
        <dbReference type="RuleBase" id="RU004296"/>
    </source>
</evidence>
<comment type="similarity">
    <text evidence="1 6">Belongs to the peptidase S1B family.</text>
</comment>
<evidence type="ECO:0000256" key="3">
    <source>
        <dbReference type="ARBA" id="ARBA00022729"/>
    </source>
</evidence>
<reference evidence="8 9" key="1">
    <citation type="submission" date="2016-10" db="EMBL/GenBank/DDBJ databases">
        <authorList>
            <person name="Varghese N."/>
            <person name="Submissions S."/>
        </authorList>
    </citation>
    <scope>NUCLEOTIDE SEQUENCE [LARGE SCALE GENOMIC DNA]</scope>
    <source>
        <strain evidence="8 9">DSM 2260</strain>
    </source>
</reference>
<keyword evidence="9" id="KW-1185">Reference proteome</keyword>
<dbReference type="InterPro" id="IPR050966">
    <property type="entry name" value="Glutamyl_endopeptidase"/>
</dbReference>
<keyword evidence="4 6" id="KW-0378">Hydrolase</keyword>
<reference evidence="7 10" key="2">
    <citation type="submission" date="2019-07" db="EMBL/GenBank/DDBJ databases">
        <title>Whole genome shotgun sequence of Myxococcus virescens NBRC 100334.</title>
        <authorList>
            <person name="Hosoyama A."/>
            <person name="Uohara A."/>
            <person name="Ohji S."/>
            <person name="Ichikawa N."/>
        </authorList>
    </citation>
    <scope>NUCLEOTIDE SEQUENCE [LARGE SCALE GENOMIC DNA]</scope>
    <source>
        <strain evidence="7 10">NBRC 100334</strain>
    </source>
</reference>
<dbReference type="GO" id="GO:0004252">
    <property type="term" value="F:serine-type endopeptidase activity"/>
    <property type="evidence" value="ECO:0007669"/>
    <property type="project" value="InterPro"/>
</dbReference>
<dbReference type="PANTHER" id="PTHR15462">
    <property type="entry name" value="SERINE PROTEASE"/>
    <property type="match status" value="1"/>
</dbReference>
<dbReference type="SUPFAM" id="SSF50494">
    <property type="entry name" value="Trypsin-like serine proteases"/>
    <property type="match status" value="1"/>
</dbReference>
<dbReference type="EMBL" id="BJVY01000008">
    <property type="protein sequence ID" value="GEL70138.1"/>
    <property type="molecule type" value="Genomic_DNA"/>
</dbReference>
<evidence type="ECO:0000313" key="9">
    <source>
        <dbReference type="Proteomes" id="UP000198717"/>
    </source>
</evidence>
<dbReference type="EC" id="3.4.21.-" evidence="6"/>
<evidence type="ECO:0000256" key="5">
    <source>
        <dbReference type="ARBA" id="ARBA00022825"/>
    </source>
</evidence>
<evidence type="ECO:0000256" key="4">
    <source>
        <dbReference type="ARBA" id="ARBA00022801"/>
    </source>
</evidence>
<accession>A0A511H9C1</accession>
<evidence type="ECO:0000256" key="1">
    <source>
        <dbReference type="ARBA" id="ARBA00008764"/>
    </source>
</evidence>
<keyword evidence="2 6" id="KW-0645">Protease</keyword>
<protein>
    <recommendedName>
        <fullName evidence="6">Serine protease</fullName>
        <ecNumber evidence="6">3.4.21.-</ecNumber>
    </recommendedName>
</protein>
<proteinExistence type="inferred from homology"/>
<name>A0A511H9C1_9BACT</name>
<evidence type="ECO:0000313" key="8">
    <source>
        <dbReference type="EMBL" id="SDD79484.1"/>
    </source>
</evidence>
<dbReference type="InterPro" id="IPR009003">
    <property type="entry name" value="Peptidase_S1_PA"/>
</dbReference>
<organism evidence="7 10">
    <name type="scientific">Myxococcus virescens</name>
    <dbReference type="NCBI Taxonomy" id="83456"/>
    <lineage>
        <taxon>Bacteria</taxon>
        <taxon>Pseudomonadati</taxon>
        <taxon>Myxococcota</taxon>
        <taxon>Myxococcia</taxon>
        <taxon>Myxococcales</taxon>
        <taxon>Cystobacterineae</taxon>
        <taxon>Myxococcaceae</taxon>
        <taxon>Myxococcus</taxon>
    </lineage>
</organism>
<dbReference type="InterPro" id="IPR000126">
    <property type="entry name" value="V8_ser_AS"/>
</dbReference>
<dbReference type="Proteomes" id="UP000321224">
    <property type="component" value="Unassembled WGS sequence"/>
</dbReference>
<dbReference type="PANTHER" id="PTHR15462:SF8">
    <property type="entry name" value="SERINE PROTEASE"/>
    <property type="match status" value="1"/>
</dbReference>
<evidence type="ECO:0000313" key="10">
    <source>
        <dbReference type="Proteomes" id="UP000321224"/>
    </source>
</evidence>
<dbReference type="PROSITE" id="PS00673">
    <property type="entry name" value="V8_SER"/>
    <property type="match status" value="1"/>
</dbReference>
<evidence type="ECO:0000313" key="7">
    <source>
        <dbReference type="EMBL" id="GEL70138.1"/>
    </source>
</evidence>
<dbReference type="InterPro" id="IPR008256">
    <property type="entry name" value="Peptidase_S1B"/>
</dbReference>
<dbReference type="Pfam" id="PF13365">
    <property type="entry name" value="Trypsin_2"/>
    <property type="match status" value="1"/>
</dbReference>
<dbReference type="InterPro" id="IPR043504">
    <property type="entry name" value="Peptidase_S1_PA_chymotrypsin"/>
</dbReference>
<keyword evidence="5 6" id="KW-0720">Serine protease</keyword>
<dbReference type="PROSITE" id="PS51257">
    <property type="entry name" value="PROKAR_LIPOPROTEIN"/>
    <property type="match status" value="1"/>
</dbReference>
<dbReference type="InterPro" id="IPR018114">
    <property type="entry name" value="TRYPSIN_HIS"/>
</dbReference>
<dbReference type="EMBL" id="FNAJ01000002">
    <property type="protein sequence ID" value="SDD79484.1"/>
    <property type="molecule type" value="Genomic_DNA"/>
</dbReference>
<keyword evidence="3 6" id="KW-0732">Signal</keyword>
<dbReference type="GO" id="GO:0006508">
    <property type="term" value="P:proteolysis"/>
    <property type="evidence" value="ECO:0007669"/>
    <property type="project" value="UniProtKB-KW"/>
</dbReference>
<dbReference type="Gene3D" id="2.40.10.10">
    <property type="entry name" value="Trypsin-like serine proteases"/>
    <property type="match status" value="2"/>
</dbReference>